<keyword evidence="2" id="KW-1185">Reference proteome</keyword>
<evidence type="ECO:0000313" key="1">
    <source>
        <dbReference type="EMBL" id="GFR95069.1"/>
    </source>
</evidence>
<reference evidence="1 2" key="1">
    <citation type="journal article" date="2021" name="Elife">
        <title>Chloroplast acquisition without the gene transfer in kleptoplastic sea slugs, Plakobranchus ocellatus.</title>
        <authorList>
            <person name="Maeda T."/>
            <person name="Takahashi S."/>
            <person name="Yoshida T."/>
            <person name="Shimamura S."/>
            <person name="Takaki Y."/>
            <person name="Nagai Y."/>
            <person name="Toyoda A."/>
            <person name="Suzuki Y."/>
            <person name="Arimoto A."/>
            <person name="Ishii H."/>
            <person name="Satoh N."/>
            <person name="Nishiyama T."/>
            <person name="Hasebe M."/>
            <person name="Maruyama T."/>
            <person name="Minagawa J."/>
            <person name="Obokata J."/>
            <person name="Shigenobu S."/>
        </authorList>
    </citation>
    <scope>NUCLEOTIDE SEQUENCE [LARGE SCALE GENOMIC DNA]</scope>
</reference>
<comment type="caution">
    <text evidence="1">The sequence shown here is derived from an EMBL/GenBank/DDBJ whole genome shotgun (WGS) entry which is preliminary data.</text>
</comment>
<accession>A0AAV4HBI7</accession>
<protein>
    <submittedName>
        <fullName evidence="1">Uncharacterized protein</fullName>
    </submittedName>
</protein>
<sequence length="79" mass="8606">MEGQFSTLRASLSCLIIKVRPLQAATNHQTQSMADQVLSETALETIESVLPQCDVRSIAYTTPSHIILTLGRPDLALNP</sequence>
<proteinExistence type="predicted"/>
<name>A0AAV4HBI7_9GAST</name>
<evidence type="ECO:0000313" key="2">
    <source>
        <dbReference type="Proteomes" id="UP000762676"/>
    </source>
</evidence>
<organism evidence="1 2">
    <name type="scientific">Elysia marginata</name>
    <dbReference type="NCBI Taxonomy" id="1093978"/>
    <lineage>
        <taxon>Eukaryota</taxon>
        <taxon>Metazoa</taxon>
        <taxon>Spiralia</taxon>
        <taxon>Lophotrochozoa</taxon>
        <taxon>Mollusca</taxon>
        <taxon>Gastropoda</taxon>
        <taxon>Heterobranchia</taxon>
        <taxon>Euthyneura</taxon>
        <taxon>Panpulmonata</taxon>
        <taxon>Sacoglossa</taxon>
        <taxon>Placobranchoidea</taxon>
        <taxon>Plakobranchidae</taxon>
        <taxon>Elysia</taxon>
    </lineage>
</organism>
<dbReference type="Proteomes" id="UP000762676">
    <property type="component" value="Unassembled WGS sequence"/>
</dbReference>
<dbReference type="AlphaFoldDB" id="A0AAV4HBI7"/>
<dbReference type="EMBL" id="BMAT01012580">
    <property type="protein sequence ID" value="GFR95069.1"/>
    <property type="molecule type" value="Genomic_DNA"/>
</dbReference>
<gene>
    <name evidence="1" type="ORF">ElyMa_006265600</name>
</gene>